<feature type="transmembrane region" description="Helical" evidence="1">
    <location>
        <begin position="172"/>
        <end position="198"/>
    </location>
</feature>
<evidence type="ECO:0000256" key="1">
    <source>
        <dbReference type="SAM" id="Phobius"/>
    </source>
</evidence>
<name>A0A3N0J1C6_9ACTN</name>
<feature type="transmembrane region" description="Helical" evidence="1">
    <location>
        <begin position="17"/>
        <end position="38"/>
    </location>
</feature>
<reference evidence="2 4" key="1">
    <citation type="journal article" date="2018" name="Elife">
        <title>Discovery and characterization of a prevalent human gut bacterial enzyme sufficient for the inactivation of a family of plant toxins.</title>
        <authorList>
            <person name="Koppel N."/>
            <person name="Bisanz J.E."/>
            <person name="Pandelia M.E."/>
            <person name="Turnbaugh P.J."/>
            <person name="Balskus E.P."/>
        </authorList>
    </citation>
    <scope>NUCLEOTIDE SEQUENCE [LARGE SCALE GENOMIC DNA]</scope>
    <source>
        <strain evidence="2 4">DSM 16107</strain>
    </source>
</reference>
<dbReference type="Proteomes" id="UP000253817">
    <property type="component" value="Unassembled WGS sequence"/>
</dbReference>
<feature type="transmembrane region" description="Helical" evidence="1">
    <location>
        <begin position="119"/>
        <end position="152"/>
    </location>
</feature>
<dbReference type="EMBL" id="PPTT01000007">
    <property type="protein sequence ID" value="RDB69872.1"/>
    <property type="molecule type" value="Genomic_DNA"/>
</dbReference>
<evidence type="ECO:0000313" key="2">
    <source>
        <dbReference type="EMBL" id="RDB69872.1"/>
    </source>
</evidence>
<accession>A0A3N0J1C6</accession>
<reference evidence="5" key="2">
    <citation type="submission" date="2018-05" db="EMBL/GenBank/DDBJ databases">
        <title>Genome Sequencing of selected type strains of the family Eggerthellaceae.</title>
        <authorList>
            <person name="Danylec N."/>
            <person name="Stoll D.A."/>
            <person name="Doetsch A."/>
            <person name="Huch M."/>
        </authorList>
    </citation>
    <scope>NUCLEOTIDE SEQUENCE [LARGE SCALE GENOMIC DNA]</scope>
    <source>
        <strain evidence="5">DSM 16107</strain>
    </source>
</reference>
<keyword evidence="1" id="KW-0472">Membrane</keyword>
<comment type="caution">
    <text evidence="3">The sequence shown here is derived from an EMBL/GenBank/DDBJ whole genome shotgun (WGS) entry which is preliminary data.</text>
</comment>
<evidence type="ECO:0000313" key="4">
    <source>
        <dbReference type="Proteomes" id="UP000253817"/>
    </source>
</evidence>
<feature type="transmembrane region" description="Helical" evidence="1">
    <location>
        <begin position="258"/>
        <end position="279"/>
    </location>
</feature>
<sequence>MLNIYTTEIRKSLSSKWFFIALGIGCTLAIVSFAANAIQDYDSMTIGLKYIDQAYMMLSPLSCFKYWIVTDYLQPATDFFFVLLPLLATLPNAWSFLSERKNGAIKNSVTRTSRKSYYAAKYLATFISGGAVVVAPIILNLVLCACLMPAYMPDIYAVIYVGIYAESLWSEIYYNAPVLYCLMFVCMNFTFAGLWASFVMSLSFFIRNRIALMVGPFLFLVFLKFFEEKLIGVVTVHPGLTPFTYLRGTGTAFFSNGYVILAEFALLIAIVVVVTLANYRKDIL</sequence>
<feature type="transmembrane region" description="Helical" evidence="1">
    <location>
        <begin position="80"/>
        <end position="98"/>
    </location>
</feature>
<keyword evidence="1" id="KW-0812">Transmembrane</keyword>
<dbReference type="RefSeq" id="WP_114545737.1">
    <property type="nucleotide sequence ID" value="NZ_PPTT01000007.1"/>
</dbReference>
<evidence type="ECO:0000313" key="3">
    <source>
        <dbReference type="EMBL" id="RNM42766.1"/>
    </source>
</evidence>
<feature type="transmembrane region" description="Helical" evidence="1">
    <location>
        <begin position="210"/>
        <end position="226"/>
    </location>
</feature>
<dbReference type="AlphaFoldDB" id="A0A3N0J1C6"/>
<protein>
    <submittedName>
        <fullName evidence="3">Uncharacterized protein</fullName>
    </submittedName>
</protein>
<proteinExistence type="predicted"/>
<keyword evidence="4" id="KW-1185">Reference proteome</keyword>
<dbReference type="EMBL" id="QICC01000007">
    <property type="protein sequence ID" value="RNM42766.1"/>
    <property type="molecule type" value="Genomic_DNA"/>
</dbReference>
<reference evidence="3" key="3">
    <citation type="journal article" date="2019" name="Microbiol. Resour. Announc.">
        <title>Draft Genome Sequences of Type Strains of Gordonibacter faecihominis, Paraeggerthella hongkongensis, Parvibacter caecicola,Slackia equolifaciens, Slackia faecicanis, and Slackia isoflavoniconvertens.</title>
        <authorList>
            <person name="Danylec N."/>
            <person name="Stoll D.A."/>
            <person name="Dotsch A."/>
            <person name="Huch M."/>
        </authorList>
    </citation>
    <scope>NUCLEOTIDE SEQUENCE</scope>
    <source>
        <strain evidence="3">DSM 16107</strain>
    </source>
</reference>
<evidence type="ECO:0000313" key="5">
    <source>
        <dbReference type="Proteomes" id="UP000270112"/>
    </source>
</evidence>
<organism evidence="3 5">
    <name type="scientific">Eggerthella sinensis</name>
    <dbReference type="NCBI Taxonomy" id="242230"/>
    <lineage>
        <taxon>Bacteria</taxon>
        <taxon>Bacillati</taxon>
        <taxon>Actinomycetota</taxon>
        <taxon>Coriobacteriia</taxon>
        <taxon>Eggerthellales</taxon>
        <taxon>Eggerthellaceae</taxon>
        <taxon>Eggerthella</taxon>
    </lineage>
</organism>
<keyword evidence="1" id="KW-1133">Transmembrane helix</keyword>
<dbReference type="OrthoDB" id="3183578at2"/>
<gene>
    <name evidence="2" type="ORF">C1876_05630</name>
    <name evidence="3" type="ORF">DMP09_03240</name>
</gene>
<dbReference type="Proteomes" id="UP000270112">
    <property type="component" value="Unassembled WGS sequence"/>
</dbReference>